<evidence type="ECO:0000313" key="5">
    <source>
        <dbReference type="EMBL" id="KRU12630.1"/>
    </source>
</evidence>
<reference evidence="4 7" key="1">
    <citation type="journal article" date="2015" name="Genome Announc.">
        <title>Complete Genome Sequence of the Nitrogen-Fixing and Solvent-Producing Clostridium pasteurianum DSM 525.</title>
        <authorList>
            <person name="Poehlein A."/>
            <person name="Grosse-Honebrink A."/>
            <person name="Zhang Y."/>
            <person name="Minton N.P."/>
            <person name="Daniel R."/>
        </authorList>
    </citation>
    <scope>NUCLEOTIDE SEQUENCE [LARGE SCALE GENOMIC DNA]</scope>
    <source>
        <strain evidence="4">DSM 525</strain>
        <strain evidence="7">DSM 525 / ATCC 6013</strain>
    </source>
</reference>
<dbReference type="KEGG" id="cpat:CLPA_c12750"/>
<reference evidence="5 6" key="3">
    <citation type="journal article" name="Genome Announc.">
        <title>Improved Draft Genome Sequence of Clostridium pasteurianum Strain ATCC 6013 (DSM 525) Using a Hybrid Next-Generation Sequencing Approach.</title>
        <authorList>
            <person name="Pyne M.E."/>
            <person name="Utturkar S."/>
            <person name="Brown S.D."/>
            <person name="Moo-Young M."/>
            <person name="Chung D.A."/>
            <person name="Chou C.P."/>
        </authorList>
    </citation>
    <scope>NUCLEOTIDE SEQUENCE [LARGE SCALE GENOMIC DNA]</scope>
    <source>
        <strain evidence="5 6">ATCC 6013</strain>
    </source>
</reference>
<protein>
    <recommendedName>
        <fullName evidence="8">ECF transporter S component</fullName>
    </recommendedName>
</protein>
<reference evidence="5" key="2">
    <citation type="submission" date="2015-10" db="EMBL/GenBank/DDBJ databases">
        <title>Improved Draft Genome Sequence of Clostridium pasteurianum Strain ATCC 6013 (DSM 525) Using a Hybrid Next-Generation Sequencing Approach.</title>
        <authorList>
            <person name="Pyne M.E."/>
            <person name="Utturkar S.M."/>
            <person name="Brown S.D."/>
            <person name="Moo-Young M."/>
            <person name="Chung D.A."/>
            <person name="Chou P.C."/>
        </authorList>
    </citation>
    <scope>NUCLEOTIDE SEQUENCE</scope>
    <source>
        <strain evidence="5">ATCC 6013</strain>
    </source>
</reference>
<dbReference type="Gene3D" id="1.10.1760.20">
    <property type="match status" value="1"/>
</dbReference>
<dbReference type="GeneID" id="93073456"/>
<evidence type="ECO:0000313" key="6">
    <source>
        <dbReference type="Proteomes" id="UP000028042"/>
    </source>
</evidence>
<keyword evidence="1 3" id="KW-0812">Transmembrane</keyword>
<accession>A0A0H3J8I2</accession>
<dbReference type="Proteomes" id="UP000030905">
    <property type="component" value="Chromosome"/>
</dbReference>
<evidence type="ECO:0008006" key="8">
    <source>
        <dbReference type="Google" id="ProtNLM"/>
    </source>
</evidence>
<dbReference type="EMBL" id="JPGY02000001">
    <property type="protein sequence ID" value="KRU12630.1"/>
    <property type="molecule type" value="Genomic_DNA"/>
</dbReference>
<organism evidence="4 7">
    <name type="scientific">Clostridium pasteurianum DSM 525 = ATCC 6013</name>
    <dbReference type="NCBI Taxonomy" id="1262449"/>
    <lineage>
        <taxon>Bacteria</taxon>
        <taxon>Bacillati</taxon>
        <taxon>Bacillota</taxon>
        <taxon>Clostridia</taxon>
        <taxon>Eubacteriales</taxon>
        <taxon>Clostridiaceae</taxon>
        <taxon>Clostridium</taxon>
    </lineage>
</organism>
<gene>
    <name evidence="4" type="ORF">CLPA_c12750</name>
    <name evidence="5" type="ORF">CP6013_01878</name>
</gene>
<dbReference type="PANTHER" id="PTHR37815">
    <property type="entry name" value="UPF0397 PROTEIN BC_2624-RELATED"/>
    <property type="match status" value="1"/>
</dbReference>
<dbReference type="Pfam" id="PF07155">
    <property type="entry name" value="ECF-ribofla_trS"/>
    <property type="match status" value="1"/>
</dbReference>
<name>A0A0H3J8I2_CLOPA</name>
<dbReference type="RefSeq" id="WP_003446157.1">
    <property type="nucleotide sequence ID" value="NZ_ANZB01000009.1"/>
</dbReference>
<dbReference type="EMBL" id="CP009268">
    <property type="protein sequence ID" value="AJA51363.1"/>
    <property type="molecule type" value="Genomic_DNA"/>
</dbReference>
<evidence type="ECO:0000256" key="3">
    <source>
        <dbReference type="SAM" id="Phobius"/>
    </source>
</evidence>
<dbReference type="KEGG" id="cpae:CPAST_c12750"/>
<evidence type="ECO:0000256" key="1">
    <source>
        <dbReference type="ARBA" id="ARBA00022692"/>
    </source>
</evidence>
<feature type="transmembrane region" description="Helical" evidence="3">
    <location>
        <begin position="161"/>
        <end position="179"/>
    </location>
</feature>
<dbReference type="InterPro" id="IPR009825">
    <property type="entry name" value="ECF_substrate-spec-like"/>
</dbReference>
<dbReference type="Proteomes" id="UP000028042">
    <property type="component" value="Unassembled WGS sequence"/>
</dbReference>
<feature type="transmembrane region" description="Helical" evidence="3">
    <location>
        <begin position="12"/>
        <end position="32"/>
    </location>
</feature>
<sequence length="189" mass="20754">MELKQTKHKVRTIDMVQVAFMAAIVYVATAMINVPVGIGYKGVVHLGDSMVFLAAVLLGKKKAALAAAIGMSLFDLLSPYSIWAPYTFFIKGIMAYIAAVIAYRGNYKGENIVNNIFAFIVAGIWMNIGYFIAGIFVQHFYTNVPLNQAIIIQSTHMPGDIAQVIVGILIAVPISEMLRRSNIKKIINK</sequence>
<evidence type="ECO:0000313" key="4">
    <source>
        <dbReference type="EMBL" id="AJA51363.1"/>
    </source>
</evidence>
<evidence type="ECO:0000256" key="2">
    <source>
        <dbReference type="ARBA" id="ARBA00022989"/>
    </source>
</evidence>
<keyword evidence="3" id="KW-0472">Membrane</keyword>
<feature type="transmembrane region" description="Helical" evidence="3">
    <location>
        <begin position="117"/>
        <end position="141"/>
    </location>
</feature>
<dbReference type="AlphaFoldDB" id="A0A0H3J8I2"/>
<dbReference type="eggNOG" id="COG4720">
    <property type="taxonomic scope" value="Bacteria"/>
</dbReference>
<feature type="transmembrane region" description="Helical" evidence="3">
    <location>
        <begin position="88"/>
        <end position="105"/>
    </location>
</feature>
<keyword evidence="2 3" id="KW-1133">Transmembrane helix</keyword>
<dbReference type="GO" id="GO:0016020">
    <property type="term" value="C:membrane"/>
    <property type="evidence" value="ECO:0007669"/>
    <property type="project" value="InterPro"/>
</dbReference>
<dbReference type="PANTHER" id="PTHR37815:SF3">
    <property type="entry name" value="UPF0397 PROTEIN SPR0429"/>
    <property type="match status" value="1"/>
</dbReference>
<evidence type="ECO:0000313" key="7">
    <source>
        <dbReference type="Proteomes" id="UP000030905"/>
    </source>
</evidence>
<keyword evidence="7" id="KW-1185">Reference proteome</keyword>
<proteinExistence type="predicted"/>
<dbReference type="PATRIC" id="fig|1262449.3.peg.2692"/>